<accession>W9R7T5</accession>
<evidence type="ECO:0000256" key="1">
    <source>
        <dbReference type="SAM" id="Phobius"/>
    </source>
</evidence>
<evidence type="ECO:0000313" key="2">
    <source>
        <dbReference type="EMBL" id="EXB75449.1"/>
    </source>
</evidence>
<reference evidence="3" key="1">
    <citation type="submission" date="2013-01" db="EMBL/GenBank/DDBJ databases">
        <title>Draft Genome Sequence of a Mulberry Tree, Morus notabilis C.K. Schneid.</title>
        <authorList>
            <person name="He N."/>
            <person name="Zhao S."/>
        </authorList>
    </citation>
    <scope>NUCLEOTIDE SEQUENCE</scope>
</reference>
<sequence length="226" mass="25563">MASNHNYYASKSDPTFPLHLWFFLCILLMFLGLSWYTNYESMLESALDQIKLVLMMSPLVLLLVVHWHSTFDDRRRGGGGGSFSAFIPYADDRDSFHRSSGGGGGTPWGIGLLLVFLFFMISYHSSLREKWFPLLGYGVCCWWIDKRRGLTVEDWSLTPREPVCPECPVDVEKSRAQTRVEGPTHVAKPRRRDISPVKSAVSPVEDTLYHLLPLLRSGHQVVGKGG</sequence>
<organism evidence="2 3">
    <name type="scientific">Morus notabilis</name>
    <dbReference type="NCBI Taxonomy" id="981085"/>
    <lineage>
        <taxon>Eukaryota</taxon>
        <taxon>Viridiplantae</taxon>
        <taxon>Streptophyta</taxon>
        <taxon>Embryophyta</taxon>
        <taxon>Tracheophyta</taxon>
        <taxon>Spermatophyta</taxon>
        <taxon>Magnoliopsida</taxon>
        <taxon>eudicotyledons</taxon>
        <taxon>Gunneridae</taxon>
        <taxon>Pentapetalae</taxon>
        <taxon>rosids</taxon>
        <taxon>fabids</taxon>
        <taxon>Rosales</taxon>
        <taxon>Moraceae</taxon>
        <taxon>Moreae</taxon>
        <taxon>Morus</taxon>
    </lineage>
</organism>
<protein>
    <recommendedName>
        <fullName evidence="4">Transmembrane protein</fullName>
    </recommendedName>
</protein>
<dbReference type="EMBL" id="KE344681">
    <property type="protein sequence ID" value="EXB75449.1"/>
    <property type="molecule type" value="Genomic_DNA"/>
</dbReference>
<dbReference type="PANTHER" id="PTHR33306">
    <property type="entry name" value="EXPRESSED PROTEIN-RELATED-RELATED"/>
    <property type="match status" value="1"/>
</dbReference>
<feature type="transmembrane region" description="Helical" evidence="1">
    <location>
        <begin position="105"/>
        <end position="123"/>
    </location>
</feature>
<name>W9R7T5_9ROSA</name>
<feature type="transmembrane region" description="Helical" evidence="1">
    <location>
        <begin position="20"/>
        <end position="38"/>
    </location>
</feature>
<proteinExistence type="predicted"/>
<evidence type="ECO:0000313" key="3">
    <source>
        <dbReference type="Proteomes" id="UP000030645"/>
    </source>
</evidence>
<keyword evidence="1" id="KW-0472">Membrane</keyword>
<keyword evidence="3" id="KW-1185">Reference proteome</keyword>
<keyword evidence="1" id="KW-1133">Transmembrane helix</keyword>
<dbReference type="Proteomes" id="UP000030645">
    <property type="component" value="Unassembled WGS sequence"/>
</dbReference>
<feature type="transmembrane region" description="Helical" evidence="1">
    <location>
        <begin position="50"/>
        <end position="68"/>
    </location>
</feature>
<evidence type="ECO:0008006" key="4">
    <source>
        <dbReference type="Google" id="ProtNLM"/>
    </source>
</evidence>
<dbReference type="eggNOG" id="ENOG502S1II">
    <property type="taxonomic scope" value="Eukaryota"/>
</dbReference>
<gene>
    <name evidence="2" type="ORF">L484_002671</name>
</gene>
<dbReference type="PANTHER" id="PTHR33306:SF5">
    <property type="entry name" value="OXIDOREDUCTASE_TRANSITION METAL ION-BINDING PROTEIN"/>
    <property type="match status" value="1"/>
</dbReference>
<dbReference type="STRING" id="981085.W9R7T5"/>
<keyword evidence="1" id="KW-0812">Transmembrane</keyword>
<dbReference type="AlphaFoldDB" id="W9R7T5"/>